<sequence length="375" mass="44818">MLNLLFYGLGIIIIILLGFSLCKHYLNQKKKEFEQNNKSYNDQVLEEESDNCQPNEIKSFQIQTFQKAFNQNIYQFKKNTSQISQKSQQSSKIFQNSSILSIKNIPLFSADDKRTEQVQQIINYLYDKSCRKRNIEEKFKYFLGHFIDFQNLCKEYNIKKLEIKQKLKQLCSSYLNVRGDGNCFYTAFGYQFLEILLFKYKNDEFQNFIKTILFEIKLPFQINLIDQTNINQNQDEQLRKEFIFRLEKLKSIQNVDTRRKMLYNAYKAHEKEDEEYDGCFYGLSTIFFRNISIHALDQNELKNMVTDRENLLIWETECNNNEIVIQSLSNFLKLYIQLIFFTNESFQMREYGTTNVHKIILLIRPGHYNIGIAPE</sequence>
<dbReference type="InterPro" id="IPR003323">
    <property type="entry name" value="OTU_dom"/>
</dbReference>
<evidence type="ECO:0000256" key="1">
    <source>
        <dbReference type="SAM" id="Coils"/>
    </source>
</evidence>
<dbReference type="FunFam" id="1.20.1300.20:FF:000006">
    <property type="entry name" value="Uncharacterized protein"/>
    <property type="match status" value="1"/>
</dbReference>
<evidence type="ECO:0000313" key="5">
    <source>
        <dbReference type="Proteomes" id="UP000692954"/>
    </source>
</evidence>
<dbReference type="OrthoDB" id="18915at2759"/>
<dbReference type="GO" id="GO:0005634">
    <property type="term" value="C:nucleus"/>
    <property type="evidence" value="ECO:0007669"/>
    <property type="project" value="TreeGrafter"/>
</dbReference>
<evidence type="ECO:0000259" key="3">
    <source>
        <dbReference type="PROSITE" id="PS50802"/>
    </source>
</evidence>
<dbReference type="PANTHER" id="PTHR12931">
    <property type="entry name" value="UBIQUITIN THIOLESTERASE PROTEIN OTUB"/>
    <property type="match status" value="1"/>
</dbReference>
<evidence type="ECO:0000256" key="2">
    <source>
        <dbReference type="SAM" id="Phobius"/>
    </source>
</evidence>
<dbReference type="GO" id="GO:0071108">
    <property type="term" value="P:protein K48-linked deubiquitination"/>
    <property type="evidence" value="ECO:0007669"/>
    <property type="project" value="TreeGrafter"/>
</dbReference>
<reference evidence="4" key="1">
    <citation type="submission" date="2021-01" db="EMBL/GenBank/DDBJ databases">
        <authorList>
            <consortium name="Genoscope - CEA"/>
            <person name="William W."/>
        </authorList>
    </citation>
    <scope>NUCLEOTIDE SEQUENCE</scope>
</reference>
<dbReference type="EMBL" id="CAJJDN010000069">
    <property type="protein sequence ID" value="CAD8098184.1"/>
    <property type="molecule type" value="Genomic_DNA"/>
</dbReference>
<protein>
    <recommendedName>
        <fullName evidence="3">OTU domain-containing protein</fullName>
    </recommendedName>
</protein>
<keyword evidence="2" id="KW-0812">Transmembrane</keyword>
<dbReference type="PROSITE" id="PS50802">
    <property type="entry name" value="OTU"/>
    <property type="match status" value="1"/>
</dbReference>
<dbReference type="CDD" id="cd22749">
    <property type="entry name" value="Otubain_C65"/>
    <property type="match status" value="1"/>
</dbReference>
<comment type="caution">
    <text evidence="4">The sequence shown here is derived from an EMBL/GenBank/DDBJ whole genome shotgun (WGS) entry which is preliminary data.</text>
</comment>
<keyword evidence="1" id="KW-0175">Coiled coil</keyword>
<dbReference type="GO" id="GO:0043130">
    <property type="term" value="F:ubiquitin binding"/>
    <property type="evidence" value="ECO:0007669"/>
    <property type="project" value="TreeGrafter"/>
</dbReference>
<evidence type="ECO:0000313" key="4">
    <source>
        <dbReference type="EMBL" id="CAD8098184.1"/>
    </source>
</evidence>
<name>A0A8S1P5R1_9CILI</name>
<feature type="domain" description="OTU" evidence="3">
    <location>
        <begin position="172"/>
        <end position="374"/>
    </location>
</feature>
<keyword evidence="2" id="KW-1133">Transmembrane helix</keyword>
<keyword evidence="5" id="KW-1185">Reference proteome</keyword>
<proteinExistence type="predicted"/>
<dbReference type="Pfam" id="PF10275">
    <property type="entry name" value="Peptidase_C65"/>
    <property type="match status" value="1"/>
</dbReference>
<feature type="transmembrane region" description="Helical" evidence="2">
    <location>
        <begin position="6"/>
        <end position="26"/>
    </location>
</feature>
<dbReference type="PANTHER" id="PTHR12931:SF15">
    <property type="entry name" value="UBIQUITIN THIOESTERASE OTUBAIN-LIKE"/>
    <property type="match status" value="1"/>
</dbReference>
<organism evidence="4 5">
    <name type="scientific">Paramecium sonneborni</name>
    <dbReference type="NCBI Taxonomy" id="65129"/>
    <lineage>
        <taxon>Eukaryota</taxon>
        <taxon>Sar</taxon>
        <taxon>Alveolata</taxon>
        <taxon>Ciliophora</taxon>
        <taxon>Intramacronucleata</taxon>
        <taxon>Oligohymenophorea</taxon>
        <taxon>Peniculida</taxon>
        <taxon>Parameciidae</taxon>
        <taxon>Paramecium</taxon>
    </lineage>
</organism>
<dbReference type="InterPro" id="IPR019400">
    <property type="entry name" value="Peptidase_C65_otubain"/>
</dbReference>
<feature type="coiled-coil region" evidence="1">
    <location>
        <begin position="23"/>
        <end position="50"/>
    </location>
</feature>
<keyword evidence="2" id="KW-0472">Membrane</keyword>
<dbReference type="GO" id="GO:0004843">
    <property type="term" value="F:cysteine-type deubiquitinase activity"/>
    <property type="evidence" value="ECO:0007669"/>
    <property type="project" value="TreeGrafter"/>
</dbReference>
<accession>A0A8S1P5R1</accession>
<dbReference type="Proteomes" id="UP000692954">
    <property type="component" value="Unassembled WGS sequence"/>
</dbReference>
<dbReference type="AlphaFoldDB" id="A0A8S1P5R1"/>
<gene>
    <name evidence="4" type="ORF">PSON_ATCC_30995.1.T0690271</name>
</gene>